<dbReference type="InterPro" id="IPR050666">
    <property type="entry name" value="ESRP"/>
</dbReference>
<accession>A0A7S3QLC1</accession>
<evidence type="ECO:0000313" key="5">
    <source>
        <dbReference type="EMBL" id="CAE0486363.1"/>
    </source>
</evidence>
<dbReference type="SMART" id="SM00360">
    <property type="entry name" value="RRM"/>
    <property type="match status" value="3"/>
</dbReference>
<dbReference type="GO" id="GO:0003723">
    <property type="term" value="F:RNA binding"/>
    <property type="evidence" value="ECO:0007669"/>
    <property type="project" value="UniProtKB-UniRule"/>
</dbReference>
<dbReference type="CDD" id="cd12254">
    <property type="entry name" value="RRM_hnRNPH_ESRPs_RBM12_like"/>
    <property type="match status" value="2"/>
</dbReference>
<dbReference type="AlphaFoldDB" id="A0A7S3QLC1"/>
<proteinExistence type="predicted"/>
<organism evidence="5">
    <name type="scientific">Dunaliella tertiolecta</name>
    <name type="common">Green alga</name>
    <dbReference type="NCBI Taxonomy" id="3047"/>
    <lineage>
        <taxon>Eukaryota</taxon>
        <taxon>Viridiplantae</taxon>
        <taxon>Chlorophyta</taxon>
        <taxon>core chlorophytes</taxon>
        <taxon>Chlorophyceae</taxon>
        <taxon>CS clade</taxon>
        <taxon>Chlamydomonadales</taxon>
        <taxon>Dunaliellaceae</taxon>
        <taxon>Dunaliella</taxon>
    </lineage>
</organism>
<dbReference type="Gene3D" id="3.30.70.330">
    <property type="match status" value="3"/>
</dbReference>
<dbReference type="SUPFAM" id="SSF54928">
    <property type="entry name" value="RNA-binding domain, RBD"/>
    <property type="match status" value="2"/>
</dbReference>
<feature type="domain" description="RRM" evidence="4">
    <location>
        <begin position="138"/>
        <end position="220"/>
    </location>
</feature>
<evidence type="ECO:0000256" key="3">
    <source>
        <dbReference type="PROSITE-ProRule" id="PRU00176"/>
    </source>
</evidence>
<evidence type="ECO:0000259" key="4">
    <source>
        <dbReference type="PROSITE" id="PS50102"/>
    </source>
</evidence>
<gene>
    <name evidence="5" type="ORF">DTER00134_LOCUS1402</name>
</gene>
<sequence>MIRAMAGAVQGAASGVGAKAISSATAPTSGETDNYGLNGAVVLRIKNLPARGAITRDAVCQWFNSDEGLGLSRPLTRDRVEMLVHATRRPRVGNHAYVHFFDAADAKKAMSKHEQLFDRSKVQIEATTRTSVRGLAGHNVFLRGLSFDVTAEEVAAWFNDLAGLSTPVTPDRVAMADVASMESTGLAWVCFPNPQEAAAASTKHTHMMGQRYIEILPAASTGVDSNSTMLALRGLPFNATMEDVCAWFNNDTNLQITPITPDRISYTPQRSCPLGCAFVTFPTAEEATLAAVGKHKQHLGERYIEVHEERSVGTRLRTFLPAR</sequence>
<dbReference type="InterPro" id="IPR000504">
    <property type="entry name" value="RRM_dom"/>
</dbReference>
<dbReference type="EMBL" id="HBIP01003219">
    <property type="protein sequence ID" value="CAE0486363.1"/>
    <property type="molecule type" value="Transcribed_RNA"/>
</dbReference>
<evidence type="ECO:0000256" key="2">
    <source>
        <dbReference type="ARBA" id="ARBA00022884"/>
    </source>
</evidence>
<dbReference type="InterPro" id="IPR035979">
    <property type="entry name" value="RBD_domain_sf"/>
</dbReference>
<keyword evidence="2 3" id="KW-0694">RNA-binding</keyword>
<evidence type="ECO:0000256" key="1">
    <source>
        <dbReference type="ARBA" id="ARBA00022737"/>
    </source>
</evidence>
<dbReference type="PANTHER" id="PTHR13976">
    <property type="entry name" value="HETEROGENEOUS NUCLEAR RIBONUCLEOPROTEIN-RELATED"/>
    <property type="match status" value="1"/>
</dbReference>
<name>A0A7S3QLC1_DUNTE</name>
<reference evidence="5" key="1">
    <citation type="submission" date="2021-01" db="EMBL/GenBank/DDBJ databases">
        <authorList>
            <person name="Corre E."/>
            <person name="Pelletier E."/>
            <person name="Niang G."/>
            <person name="Scheremetjew M."/>
            <person name="Finn R."/>
            <person name="Kale V."/>
            <person name="Holt S."/>
            <person name="Cochrane G."/>
            <person name="Meng A."/>
            <person name="Brown T."/>
            <person name="Cohen L."/>
        </authorList>
    </citation>
    <scope>NUCLEOTIDE SEQUENCE</scope>
    <source>
        <strain evidence="5">CCMP1320</strain>
    </source>
</reference>
<dbReference type="PROSITE" id="PS50102">
    <property type="entry name" value="RRM"/>
    <property type="match status" value="1"/>
</dbReference>
<protein>
    <recommendedName>
        <fullName evidence="4">RRM domain-containing protein</fullName>
    </recommendedName>
</protein>
<dbReference type="InterPro" id="IPR012677">
    <property type="entry name" value="Nucleotide-bd_a/b_plait_sf"/>
</dbReference>
<keyword evidence="1" id="KW-0677">Repeat</keyword>